<evidence type="ECO:0000256" key="2">
    <source>
        <dbReference type="ARBA" id="ARBA00022801"/>
    </source>
</evidence>
<dbReference type="FunFam" id="3.90.79.10:FF:000006">
    <property type="entry name" value="ADP compounds hydrolase NudE"/>
    <property type="match status" value="1"/>
</dbReference>
<dbReference type="GO" id="GO:0005829">
    <property type="term" value="C:cytosol"/>
    <property type="evidence" value="ECO:0007669"/>
    <property type="project" value="TreeGrafter"/>
</dbReference>
<dbReference type="PANTHER" id="PTHR11839">
    <property type="entry name" value="UDP/ADP-SUGAR PYROPHOSPHATASE"/>
    <property type="match status" value="1"/>
</dbReference>
<keyword evidence="5" id="KW-1185">Reference proteome</keyword>
<dbReference type="NCBIfam" id="NF008736">
    <property type="entry name" value="PRK11762.1"/>
    <property type="match status" value="1"/>
</dbReference>
<gene>
    <name evidence="4" type="ORF">SAMN05421693_10876</name>
</gene>
<dbReference type="GO" id="GO:0019693">
    <property type="term" value="P:ribose phosphate metabolic process"/>
    <property type="evidence" value="ECO:0007669"/>
    <property type="project" value="TreeGrafter"/>
</dbReference>
<dbReference type="SUPFAM" id="SSF55811">
    <property type="entry name" value="Nudix"/>
    <property type="match status" value="1"/>
</dbReference>
<dbReference type="EMBL" id="FOFO01000008">
    <property type="protein sequence ID" value="SEP86529.1"/>
    <property type="molecule type" value="Genomic_DNA"/>
</dbReference>
<proteinExistence type="predicted"/>
<evidence type="ECO:0000256" key="1">
    <source>
        <dbReference type="ARBA" id="ARBA00001946"/>
    </source>
</evidence>
<dbReference type="InterPro" id="IPR000086">
    <property type="entry name" value="NUDIX_hydrolase_dom"/>
</dbReference>
<dbReference type="RefSeq" id="WP_090205084.1">
    <property type="nucleotide sequence ID" value="NZ_FOFO01000008.1"/>
</dbReference>
<dbReference type="InterPro" id="IPR015797">
    <property type="entry name" value="NUDIX_hydrolase-like_dom_sf"/>
</dbReference>
<evidence type="ECO:0000259" key="3">
    <source>
        <dbReference type="PROSITE" id="PS51462"/>
    </source>
</evidence>
<dbReference type="PROSITE" id="PS00893">
    <property type="entry name" value="NUDIX_BOX"/>
    <property type="match status" value="1"/>
</dbReference>
<dbReference type="Pfam" id="PF00293">
    <property type="entry name" value="NUDIX"/>
    <property type="match status" value="1"/>
</dbReference>
<reference evidence="4 5" key="1">
    <citation type="submission" date="2016-10" db="EMBL/GenBank/DDBJ databases">
        <authorList>
            <person name="de Groot N.N."/>
        </authorList>
    </citation>
    <scope>NUCLEOTIDE SEQUENCE [LARGE SCALE GENOMIC DNA]</scope>
    <source>
        <strain evidence="4 5">B7-7</strain>
    </source>
</reference>
<protein>
    <submittedName>
        <fullName evidence="4">ADP-ribose diphosphatase</fullName>
    </submittedName>
</protein>
<keyword evidence="2" id="KW-0378">Hydrolase</keyword>
<accession>A0A1H9BCD3</accession>
<feature type="domain" description="Nudix hydrolase" evidence="3">
    <location>
        <begin position="42"/>
        <end position="175"/>
    </location>
</feature>
<dbReference type="InterPro" id="IPR020084">
    <property type="entry name" value="NUDIX_hydrolase_CS"/>
</dbReference>
<sequence length="180" mass="20165">MPELPTILNRRTVARSRLFQVEEVDLRFANGAQRCFERLVSSSRGAVLIVPMLDADTVLMIREYAAGTHRYELALPKGLVEPGEDVLEAANREIMEEVGYGARQLTPLTALSIAPGYLGHVTHIILAQDLYPERRPGDEPEAIEVVPWRLGDLDSLISRDDCSEARSIAALYLVRDRLKR</sequence>
<comment type="cofactor">
    <cofactor evidence="1">
        <name>Mg(2+)</name>
        <dbReference type="ChEBI" id="CHEBI:18420"/>
    </cofactor>
</comment>
<dbReference type="CDD" id="cd24156">
    <property type="entry name" value="NUDIX_ADPRase_NudE"/>
    <property type="match status" value="1"/>
</dbReference>
<dbReference type="AlphaFoldDB" id="A0A1H9BCD3"/>
<evidence type="ECO:0000313" key="5">
    <source>
        <dbReference type="Proteomes" id="UP000199496"/>
    </source>
</evidence>
<dbReference type="PROSITE" id="PS51462">
    <property type="entry name" value="NUDIX"/>
    <property type="match status" value="1"/>
</dbReference>
<dbReference type="GO" id="GO:0019144">
    <property type="term" value="F:ADP-sugar diphosphatase activity"/>
    <property type="evidence" value="ECO:0007669"/>
    <property type="project" value="TreeGrafter"/>
</dbReference>
<dbReference type="OrthoDB" id="9806150at2"/>
<organism evidence="4 5">
    <name type="scientific">Ectothiorhodospira magna</name>
    <dbReference type="NCBI Taxonomy" id="867345"/>
    <lineage>
        <taxon>Bacteria</taxon>
        <taxon>Pseudomonadati</taxon>
        <taxon>Pseudomonadota</taxon>
        <taxon>Gammaproteobacteria</taxon>
        <taxon>Chromatiales</taxon>
        <taxon>Ectothiorhodospiraceae</taxon>
        <taxon>Ectothiorhodospira</taxon>
    </lineage>
</organism>
<dbReference type="Proteomes" id="UP000199496">
    <property type="component" value="Unassembled WGS sequence"/>
</dbReference>
<dbReference type="Gene3D" id="3.90.79.10">
    <property type="entry name" value="Nucleoside Triphosphate Pyrophosphohydrolase"/>
    <property type="match status" value="1"/>
</dbReference>
<dbReference type="STRING" id="867345.SAMN05421693_10876"/>
<name>A0A1H9BCD3_9GAMM</name>
<evidence type="ECO:0000313" key="4">
    <source>
        <dbReference type="EMBL" id="SEP86529.1"/>
    </source>
</evidence>
<dbReference type="PANTHER" id="PTHR11839:SF12">
    <property type="entry name" value="ADP COMPOUNDS HYDROLASE NUDE"/>
    <property type="match status" value="1"/>
</dbReference>
<dbReference type="GO" id="GO:0006753">
    <property type="term" value="P:nucleoside phosphate metabolic process"/>
    <property type="evidence" value="ECO:0007669"/>
    <property type="project" value="TreeGrafter"/>
</dbReference>